<feature type="compositionally biased region" description="Low complexity" evidence="8">
    <location>
        <begin position="464"/>
        <end position="482"/>
    </location>
</feature>
<dbReference type="SUPFAM" id="SSF52821">
    <property type="entry name" value="Rhodanese/Cell cycle control phosphatase"/>
    <property type="match status" value="1"/>
</dbReference>
<feature type="region of interest" description="Disordered" evidence="8">
    <location>
        <begin position="459"/>
        <end position="488"/>
    </location>
</feature>
<evidence type="ECO:0000256" key="2">
    <source>
        <dbReference type="ARBA" id="ARBA00009085"/>
    </source>
</evidence>
<dbReference type="GO" id="GO:0016579">
    <property type="term" value="P:protein deubiquitination"/>
    <property type="evidence" value="ECO:0007669"/>
    <property type="project" value="InterPro"/>
</dbReference>
<dbReference type="EC" id="3.4.19.12" evidence="3"/>
<dbReference type="PANTHER" id="PTHR21646:SF95">
    <property type="entry name" value="UBIQUITIN CARBOXYL-TERMINAL HYDROLASE 4-RELATED"/>
    <property type="match status" value="1"/>
</dbReference>
<dbReference type="InterPro" id="IPR050185">
    <property type="entry name" value="Ub_carboxyl-term_hydrolase"/>
</dbReference>
<dbReference type="SUPFAM" id="SSF54001">
    <property type="entry name" value="Cysteine proteinases"/>
    <property type="match status" value="1"/>
</dbReference>
<keyword evidence="7" id="KW-0788">Thiol protease</keyword>
<feature type="region of interest" description="Disordered" evidence="8">
    <location>
        <begin position="586"/>
        <end position="608"/>
    </location>
</feature>
<dbReference type="GO" id="GO:0004843">
    <property type="term" value="F:cysteine-type deubiquitinase activity"/>
    <property type="evidence" value="ECO:0007669"/>
    <property type="project" value="UniProtKB-EC"/>
</dbReference>
<dbReference type="InterPro" id="IPR018200">
    <property type="entry name" value="USP_CS"/>
</dbReference>
<dbReference type="PANTHER" id="PTHR21646">
    <property type="entry name" value="UBIQUITIN CARBOXYL-TERMINAL HYDROLASE"/>
    <property type="match status" value="1"/>
</dbReference>
<comment type="similarity">
    <text evidence="2">Belongs to the peptidase C19 family.</text>
</comment>
<keyword evidence="11" id="KW-1185">Reference proteome</keyword>
<dbReference type="InterPro" id="IPR036873">
    <property type="entry name" value="Rhodanese-like_dom_sf"/>
</dbReference>
<gene>
    <name evidence="10" type="ORF">RI543_001074</name>
</gene>
<evidence type="ECO:0000313" key="10">
    <source>
        <dbReference type="EMBL" id="KAK5781526.1"/>
    </source>
</evidence>
<dbReference type="GO" id="GO:0006508">
    <property type="term" value="P:proteolysis"/>
    <property type="evidence" value="ECO:0007669"/>
    <property type="project" value="UniProtKB-KW"/>
</dbReference>
<dbReference type="CDD" id="cd02674">
    <property type="entry name" value="Peptidase_C19R"/>
    <property type="match status" value="1"/>
</dbReference>
<keyword evidence="6" id="KW-0378">Hydrolase</keyword>
<dbReference type="PROSITE" id="PS50235">
    <property type="entry name" value="USP_3"/>
    <property type="match status" value="1"/>
</dbReference>
<evidence type="ECO:0000256" key="6">
    <source>
        <dbReference type="ARBA" id="ARBA00022801"/>
    </source>
</evidence>
<evidence type="ECO:0000256" key="5">
    <source>
        <dbReference type="ARBA" id="ARBA00022786"/>
    </source>
</evidence>
<dbReference type="Gene3D" id="3.40.250.10">
    <property type="entry name" value="Rhodanese-like domain"/>
    <property type="match status" value="1"/>
</dbReference>
<evidence type="ECO:0000313" key="11">
    <source>
        <dbReference type="Proteomes" id="UP001306508"/>
    </source>
</evidence>
<feature type="region of interest" description="Disordered" evidence="8">
    <location>
        <begin position="508"/>
        <end position="534"/>
    </location>
</feature>
<dbReference type="Gene3D" id="3.90.70.10">
    <property type="entry name" value="Cysteine proteinases"/>
    <property type="match status" value="1"/>
</dbReference>
<organism evidence="10 11">
    <name type="scientific">Arxiozyma heterogenica</name>
    <dbReference type="NCBI Taxonomy" id="278026"/>
    <lineage>
        <taxon>Eukaryota</taxon>
        <taxon>Fungi</taxon>
        <taxon>Dikarya</taxon>
        <taxon>Ascomycota</taxon>
        <taxon>Saccharomycotina</taxon>
        <taxon>Saccharomycetes</taxon>
        <taxon>Saccharomycetales</taxon>
        <taxon>Saccharomycetaceae</taxon>
        <taxon>Arxiozyma</taxon>
    </lineage>
</organism>
<comment type="caution">
    <text evidence="10">The sequence shown here is derived from an EMBL/GenBank/DDBJ whole genome shotgun (WGS) entry which is preliminary data.</text>
</comment>
<keyword evidence="4" id="KW-0645">Protease</keyword>
<dbReference type="InterPro" id="IPR001394">
    <property type="entry name" value="Peptidase_C19_UCH"/>
</dbReference>
<evidence type="ECO:0000256" key="1">
    <source>
        <dbReference type="ARBA" id="ARBA00000707"/>
    </source>
</evidence>
<dbReference type="InterPro" id="IPR028889">
    <property type="entry name" value="USP"/>
</dbReference>
<feature type="compositionally biased region" description="Polar residues" evidence="8">
    <location>
        <begin position="586"/>
        <end position="597"/>
    </location>
</feature>
<evidence type="ECO:0000256" key="8">
    <source>
        <dbReference type="SAM" id="MobiDB-lite"/>
    </source>
</evidence>
<proteinExistence type="inferred from homology"/>
<dbReference type="PROSITE" id="PS00972">
    <property type="entry name" value="USP_1"/>
    <property type="match status" value="1"/>
</dbReference>
<dbReference type="InterPro" id="IPR001763">
    <property type="entry name" value="Rhodanese-like_dom"/>
</dbReference>
<feature type="domain" description="USP" evidence="9">
    <location>
        <begin position="694"/>
        <end position="1105"/>
    </location>
</feature>
<protein>
    <recommendedName>
        <fullName evidence="3">ubiquitinyl hydrolase 1</fullName>
        <ecNumber evidence="3">3.4.19.12</ecNumber>
    </recommendedName>
</protein>
<evidence type="ECO:0000256" key="4">
    <source>
        <dbReference type="ARBA" id="ARBA00022670"/>
    </source>
</evidence>
<dbReference type="InterPro" id="IPR038765">
    <property type="entry name" value="Papain-like_cys_pep_sf"/>
</dbReference>
<keyword evidence="5" id="KW-0833">Ubl conjugation pathway</keyword>
<dbReference type="PROSITE" id="PS00973">
    <property type="entry name" value="USP_2"/>
    <property type="match status" value="1"/>
</dbReference>
<reference evidence="11" key="1">
    <citation type="submission" date="2023-07" db="EMBL/GenBank/DDBJ databases">
        <title>A draft genome of Kazachstania heterogenica Y-27499.</title>
        <authorList>
            <person name="Donic C."/>
            <person name="Kralova J.S."/>
            <person name="Fidel L."/>
            <person name="Ben-Dor S."/>
            <person name="Jung S."/>
        </authorList>
    </citation>
    <scope>NUCLEOTIDE SEQUENCE [LARGE SCALE GENOMIC DNA]</scope>
    <source>
        <strain evidence="11">Y27499</strain>
    </source>
</reference>
<evidence type="ECO:0000256" key="7">
    <source>
        <dbReference type="ARBA" id="ARBA00022807"/>
    </source>
</evidence>
<dbReference type="AlphaFoldDB" id="A0AAN8A989"/>
<dbReference type="Pfam" id="PF00443">
    <property type="entry name" value="UCH"/>
    <property type="match status" value="1"/>
</dbReference>
<dbReference type="Pfam" id="PF00581">
    <property type="entry name" value="Rhodanese"/>
    <property type="match status" value="1"/>
</dbReference>
<evidence type="ECO:0000256" key="3">
    <source>
        <dbReference type="ARBA" id="ARBA00012759"/>
    </source>
</evidence>
<sequence length="1109" mass="126468">MINNDKIDCENNTTQEELYYCRSLSQLTNVAEQFIIDDLKLDQQTLLTSKSTNNNKLHLNQRDLKYYLNQCIHILSNYKDQCKLLKEKYNIFLSKENSNDLDEAFIHLSKDIWIILETSYIYYKIIHIIILNKIPNLKEFINIKNGISNNNNNMSHLRKDKDLIEIYNDLLKTLLNDQNILQIKWLLKKNNSYHNNHPQSPQDSNMSNLPNTGSTISPDFLFNTLLKKYNPISFLFIDVRPKIKYNTSHIDMPNILCLEPVSFKDIYSDYELEKKSMITSDQSEIDRFNKRNTFKFIILYSDDQSLKNQNILLNILLNKSFEKPIDNKLTKIYILENGISSWIEFGGKIIKENNDSNITLNKDNKNENNKKADEHDLNYTHSVYLNGDTSGLHLKSLPKMTPSVSHSMDQSMKAMMSSNTIFSSSVPTLGITSPPSTLSYPFVTNNHSKHSTFTNSYTLMSKQTSGPNSPINSSSTNNYTNNDPKRSSSLKRLSALLPSFKNSTSAPLSSSSYSFSSPPPQLQQSSSLPYSSSYIKKDSPRLPQLYSTPTSAVSLSSSPSLLSQNVLHNDNTTYTTYPDTFNLLQHNNLKNSTNNGPERTLSPLPQLPKLPQKVMSTTQNFIGSASSLSNSDISYPENSYSSSPSLYPSYLVSNYRSDKNTFTSPSNNNVNTSIIARKLQTETLQNPYNLDFIVGLENMGNSCYLNCIIQCLLGTHELTKIFLNNSYEKHINLKSKLGSKGVIAKNFARLVNTMYNHATVSNDPIPLKQFTNGISNNSFDGNIINQHNNSVSNMNRPNMLNSSLLTKKKENHHKVTPVRPQQFKVACGSVNSLFRDCSQQDCQEFCQFLLDGLHEDLNQNGGNPPLKELSKEAEEVREKLSLRIASSIEWERYLTTDFSVILDLFQGQYASRLQCKVCNRTSTTYQPFSVLSIPMPHDKLNSSCSIIDCFNEFTKVESLEVDEQWSCPTCKKKQPSTKKLTITRLPKNLIIHLKRFDNRLNKNNNMITYPFRLDLTEFWANDFDGRLPAGVTNELPTRGQVPPFNYKLYGVACHFGSLYGGHYTAYVDKGIGKGWYYFDDTNYRTVKNPNEPITSNAYVLFYKRIYGDI</sequence>
<accession>A0AAN8A989</accession>
<comment type="catalytic activity">
    <reaction evidence="1">
        <text>Thiol-dependent hydrolysis of ester, thioester, amide, peptide and isopeptide bonds formed by the C-terminal Gly of ubiquitin (a 76-residue protein attached to proteins as an intracellular targeting signal).</text>
        <dbReference type="EC" id="3.4.19.12"/>
    </reaction>
</comment>
<name>A0AAN8A989_9SACH</name>
<evidence type="ECO:0000259" key="9">
    <source>
        <dbReference type="PROSITE" id="PS50235"/>
    </source>
</evidence>
<dbReference type="EMBL" id="JAWIZZ010000035">
    <property type="protein sequence ID" value="KAK5781526.1"/>
    <property type="molecule type" value="Genomic_DNA"/>
</dbReference>
<dbReference type="Proteomes" id="UP001306508">
    <property type="component" value="Unassembled WGS sequence"/>
</dbReference>